<sequence length="67" mass="7508">MTTKGNESHHSLKRKSEKLNRASNICPLLKELVCATLWAFSETQCPNPPTKGNQACYVFLLMSILLT</sequence>
<dbReference type="AlphaFoldDB" id="A0A2P2MZ94"/>
<proteinExistence type="predicted"/>
<reference evidence="1" key="1">
    <citation type="submission" date="2018-02" db="EMBL/GenBank/DDBJ databases">
        <title>Rhizophora mucronata_Transcriptome.</title>
        <authorList>
            <person name="Meera S.P."/>
            <person name="Sreeshan A."/>
            <person name="Augustine A."/>
        </authorList>
    </citation>
    <scope>NUCLEOTIDE SEQUENCE</scope>
    <source>
        <tissue evidence="1">Leaf</tissue>
    </source>
</reference>
<dbReference type="EMBL" id="GGEC01055049">
    <property type="protein sequence ID" value="MBX35533.1"/>
    <property type="molecule type" value="Transcribed_RNA"/>
</dbReference>
<protein>
    <submittedName>
        <fullName evidence="1">Uncharacterized protein</fullName>
    </submittedName>
</protein>
<evidence type="ECO:0000313" key="1">
    <source>
        <dbReference type="EMBL" id="MBX35533.1"/>
    </source>
</evidence>
<name>A0A2P2MZ94_RHIMU</name>
<organism evidence="1">
    <name type="scientific">Rhizophora mucronata</name>
    <name type="common">Asiatic mangrove</name>
    <dbReference type="NCBI Taxonomy" id="61149"/>
    <lineage>
        <taxon>Eukaryota</taxon>
        <taxon>Viridiplantae</taxon>
        <taxon>Streptophyta</taxon>
        <taxon>Embryophyta</taxon>
        <taxon>Tracheophyta</taxon>
        <taxon>Spermatophyta</taxon>
        <taxon>Magnoliopsida</taxon>
        <taxon>eudicotyledons</taxon>
        <taxon>Gunneridae</taxon>
        <taxon>Pentapetalae</taxon>
        <taxon>rosids</taxon>
        <taxon>fabids</taxon>
        <taxon>Malpighiales</taxon>
        <taxon>Rhizophoraceae</taxon>
        <taxon>Rhizophora</taxon>
    </lineage>
</organism>
<accession>A0A2P2MZ94</accession>